<evidence type="ECO:0000259" key="1">
    <source>
        <dbReference type="PROSITE" id="PS51464"/>
    </source>
</evidence>
<accession>A0A6N7WR32</accession>
<dbReference type="OrthoDB" id="9781311at2"/>
<evidence type="ECO:0000313" key="2">
    <source>
        <dbReference type="EMBL" id="MST54383.1"/>
    </source>
</evidence>
<dbReference type="AlphaFoldDB" id="A0A6N7WR32"/>
<evidence type="ECO:0000313" key="3">
    <source>
        <dbReference type="Proteomes" id="UP000471052"/>
    </source>
</evidence>
<dbReference type="PANTHER" id="PTHR30390">
    <property type="entry name" value="SEDOHEPTULOSE 7-PHOSPHATE ISOMERASE / DNAA INITIATOR-ASSOCIATING FACTOR FOR REPLICATION INITIATION"/>
    <property type="match status" value="1"/>
</dbReference>
<proteinExistence type="predicted"/>
<feature type="domain" description="SIS" evidence="1">
    <location>
        <begin position="28"/>
        <end position="210"/>
    </location>
</feature>
<dbReference type="InterPro" id="IPR001347">
    <property type="entry name" value="SIS_dom"/>
</dbReference>
<dbReference type="SUPFAM" id="SSF53697">
    <property type="entry name" value="SIS domain"/>
    <property type="match status" value="1"/>
</dbReference>
<dbReference type="Proteomes" id="UP000471052">
    <property type="component" value="Unassembled WGS sequence"/>
</dbReference>
<dbReference type="GO" id="GO:0097367">
    <property type="term" value="F:carbohydrate derivative binding"/>
    <property type="evidence" value="ECO:0007669"/>
    <property type="project" value="InterPro"/>
</dbReference>
<name>A0A6N7WR32_STRAY</name>
<sequence length="210" mass="22948">MKHVDVLIERYPELESQRENILEAYKILEESYASGGKLLIAGNGGSAADAEHIVGELMKGFENPRKLKEVEVEKLKGVNGELGEVLGEHLQGGLPAIALDGHFALSTAYMNDCEPLLCFAQQVNGYGREGDVFLGISTSGNSKNVLYAATVAKAKGMKVIGLTGAKDSKLSEMADVTIRSSQTRTYMIQEHHLPIYHCLCLMLENRFFGE</sequence>
<dbReference type="PROSITE" id="PS51464">
    <property type="entry name" value="SIS"/>
    <property type="match status" value="1"/>
</dbReference>
<gene>
    <name evidence="2" type="ORF">FYJ82_08390</name>
</gene>
<organism evidence="2 3">
    <name type="scientific">Streptococcus alactolyticus</name>
    <dbReference type="NCBI Taxonomy" id="29389"/>
    <lineage>
        <taxon>Bacteria</taxon>
        <taxon>Bacillati</taxon>
        <taxon>Bacillota</taxon>
        <taxon>Bacilli</taxon>
        <taxon>Lactobacillales</taxon>
        <taxon>Streptococcaceae</taxon>
        <taxon>Streptococcus</taxon>
    </lineage>
</organism>
<dbReference type="Gene3D" id="3.40.50.10490">
    <property type="entry name" value="Glucose-6-phosphate isomerase like protein, domain 1"/>
    <property type="match status" value="1"/>
</dbReference>
<dbReference type="InterPro" id="IPR035461">
    <property type="entry name" value="GmhA/DiaA"/>
</dbReference>
<dbReference type="CDD" id="cd05006">
    <property type="entry name" value="SIS_GmhA"/>
    <property type="match status" value="1"/>
</dbReference>
<dbReference type="InterPro" id="IPR046348">
    <property type="entry name" value="SIS_dom_sf"/>
</dbReference>
<dbReference type="InterPro" id="IPR050099">
    <property type="entry name" value="SIS_GmhA/DiaA_subfam"/>
</dbReference>
<dbReference type="EMBL" id="VUNP01000048">
    <property type="protein sequence ID" value="MST54383.1"/>
    <property type="molecule type" value="Genomic_DNA"/>
</dbReference>
<comment type="caution">
    <text evidence="2">The sequence shown here is derived from an EMBL/GenBank/DDBJ whole genome shotgun (WGS) entry which is preliminary data.</text>
</comment>
<dbReference type="Pfam" id="PF13580">
    <property type="entry name" value="SIS_2"/>
    <property type="match status" value="2"/>
</dbReference>
<reference evidence="2 3" key="1">
    <citation type="submission" date="2019-08" db="EMBL/GenBank/DDBJ databases">
        <title>In-depth cultivation of the pig gut microbiome towards novel bacterial diversity and tailored functional studies.</title>
        <authorList>
            <person name="Wylensek D."/>
            <person name="Hitch T.C.A."/>
            <person name="Clavel T."/>
        </authorList>
    </citation>
    <scope>NUCLEOTIDE SEQUENCE [LARGE SCALE GENOMIC DNA]</scope>
    <source>
        <strain evidence="2 3">BL-178-WT-3A</strain>
    </source>
</reference>
<dbReference type="GO" id="GO:1901135">
    <property type="term" value="P:carbohydrate derivative metabolic process"/>
    <property type="evidence" value="ECO:0007669"/>
    <property type="project" value="InterPro"/>
</dbReference>
<protein>
    <submittedName>
        <fullName evidence="2">SIS domain-containing protein</fullName>
    </submittedName>
</protein>